<feature type="region of interest" description="Disordered" evidence="9">
    <location>
        <begin position="189"/>
        <end position="220"/>
    </location>
</feature>
<evidence type="ECO:0000256" key="1">
    <source>
        <dbReference type="ARBA" id="ARBA00002523"/>
    </source>
</evidence>
<evidence type="ECO:0000256" key="3">
    <source>
        <dbReference type="ARBA" id="ARBA00022475"/>
    </source>
</evidence>
<accession>A0A1J0R982</accession>
<evidence type="ECO:0000256" key="9">
    <source>
        <dbReference type="SAM" id="MobiDB-lite"/>
    </source>
</evidence>
<evidence type="ECO:0000256" key="6">
    <source>
        <dbReference type="ARBA" id="ARBA00023136"/>
    </source>
</evidence>
<dbReference type="InterPro" id="IPR027446">
    <property type="entry name" value="VSG_C_dom_sf"/>
</dbReference>
<dbReference type="AlphaFoldDB" id="A0A1J0R982"/>
<keyword evidence="4" id="KW-0336">GPI-anchor</keyword>
<reference evidence="11" key="1">
    <citation type="submission" date="2016-08" db="EMBL/GenBank/DDBJ databases">
        <title>VSG repertoire of Trypanosoma brucei EATRO 1125.</title>
        <authorList>
            <person name="Cross G.A."/>
        </authorList>
    </citation>
    <scope>NUCLEOTIDE SEQUENCE</scope>
    <source>
        <strain evidence="11">EATRO 1125</strain>
    </source>
</reference>
<evidence type="ECO:0000259" key="10">
    <source>
        <dbReference type="Pfam" id="PF13206"/>
    </source>
</evidence>
<name>A0A1J0R982_9TRYP</name>
<evidence type="ECO:0000256" key="7">
    <source>
        <dbReference type="ARBA" id="ARBA00023180"/>
    </source>
</evidence>
<keyword evidence="8" id="KW-0449">Lipoprotein</keyword>
<evidence type="ECO:0000256" key="2">
    <source>
        <dbReference type="ARBA" id="ARBA00004609"/>
    </source>
</evidence>
<proteinExistence type="predicted"/>
<comment type="subcellular location">
    <subcellularLocation>
        <location evidence="2">Cell membrane</location>
        <topology evidence="2">Lipid-anchor</topology>
        <topology evidence="2">GPI-anchor</topology>
    </subcellularLocation>
</comment>
<dbReference type="EMBL" id="KX700461">
    <property type="protein sequence ID" value="APD74417.1"/>
    <property type="molecule type" value="Genomic_DNA"/>
</dbReference>
<dbReference type="Pfam" id="PF13206">
    <property type="entry name" value="VSG_B"/>
    <property type="match status" value="1"/>
</dbReference>
<dbReference type="GO" id="GO:0005886">
    <property type="term" value="C:plasma membrane"/>
    <property type="evidence" value="ECO:0007669"/>
    <property type="project" value="UniProtKB-SubCell"/>
</dbReference>
<dbReference type="SUPFAM" id="SSF118251">
    <property type="entry name" value="Variant surface glycoprotein MITAT 1.2, VSG 221, C-terminal domain"/>
    <property type="match status" value="1"/>
</dbReference>
<organism evidence="11">
    <name type="scientific">Trypanosoma brucei</name>
    <dbReference type="NCBI Taxonomy" id="5691"/>
    <lineage>
        <taxon>Eukaryota</taxon>
        <taxon>Discoba</taxon>
        <taxon>Euglenozoa</taxon>
        <taxon>Kinetoplastea</taxon>
        <taxon>Metakinetoplastina</taxon>
        <taxon>Trypanosomatida</taxon>
        <taxon>Trypanosomatidae</taxon>
        <taxon>Trypanosoma</taxon>
    </lineage>
</organism>
<dbReference type="Gene3D" id="4.10.110.20">
    <property type="entry name" value="Variant surface glycoprotein MITAT 1.2, VSG 221, C-terminal domain"/>
    <property type="match status" value="1"/>
</dbReference>
<keyword evidence="6" id="KW-0472">Membrane</keyword>
<feature type="compositionally biased region" description="Basic and acidic residues" evidence="9">
    <location>
        <begin position="207"/>
        <end position="220"/>
    </location>
</feature>
<evidence type="ECO:0000313" key="11">
    <source>
        <dbReference type="EMBL" id="APD74417.1"/>
    </source>
</evidence>
<comment type="function">
    <text evidence="1">VSG forms a coat on the surface of the parasite. The trypanosome evades the immune response of the host by expressing a series of antigenically distinct VSGs from an estimated 1000 VSG genes.</text>
</comment>
<dbReference type="GO" id="GO:0098552">
    <property type="term" value="C:side of membrane"/>
    <property type="evidence" value="ECO:0007669"/>
    <property type="project" value="UniProtKB-KW"/>
</dbReference>
<dbReference type="InterPro" id="IPR025932">
    <property type="entry name" value="Trypano_VSG_B_N_dom"/>
</dbReference>
<keyword evidence="3" id="KW-1003">Cell membrane</keyword>
<evidence type="ECO:0000256" key="4">
    <source>
        <dbReference type="ARBA" id="ARBA00022622"/>
    </source>
</evidence>
<evidence type="ECO:0000256" key="5">
    <source>
        <dbReference type="ARBA" id="ARBA00022729"/>
    </source>
</evidence>
<evidence type="ECO:0000256" key="8">
    <source>
        <dbReference type="ARBA" id="ARBA00023288"/>
    </source>
</evidence>
<sequence length="255" mass="26670">MFCQKGSGNIGTLCYATGATAKAKTIIATIICACASVGSGSTKACWNPKTALSNLAGATDTSTTAWNWLKQLCHIPGKAKLTSSGLQTALTAVLAQIEFDSTTGYLGGAGTGTCDGTKAAGICVKFTGATGLTHTSIQYIPWITALNKAIKGLKEIEDATAAAEGIQAAIEATKQEAYSLLEEVKVEVDQQVSQPQPPAKAQPTEQECNKHTEQNDCKEPCKWEANATEQTKKCSLDHKKAAEQATQAATGEKPK</sequence>
<dbReference type="VEuPathDB" id="TriTrypDB:Tb427_000393400"/>
<protein>
    <submittedName>
        <fullName evidence="11">Variant surface glycoprotein 1125.3029</fullName>
    </submittedName>
</protein>
<keyword evidence="5" id="KW-0732">Signal</keyword>
<keyword evidence="7" id="KW-0325">Glycoprotein</keyword>
<feature type="domain" description="Trypanosome variant surface glycoprotein B-type N-terminal" evidence="10">
    <location>
        <begin position="5"/>
        <end position="171"/>
    </location>
</feature>